<feature type="region of interest" description="Disordered" evidence="1">
    <location>
        <begin position="1160"/>
        <end position="1217"/>
    </location>
</feature>
<dbReference type="EMBL" id="ML179085">
    <property type="protein sequence ID" value="THV01752.1"/>
    <property type="molecule type" value="Genomic_DNA"/>
</dbReference>
<accession>A0A4S8MGV9</accession>
<proteinExistence type="predicted"/>
<gene>
    <name evidence="2" type="ORF">K435DRAFT_793082</name>
</gene>
<dbReference type="AlphaFoldDB" id="A0A4S8MGV9"/>
<dbReference type="Proteomes" id="UP000297245">
    <property type="component" value="Unassembled WGS sequence"/>
</dbReference>
<evidence type="ECO:0000313" key="3">
    <source>
        <dbReference type="Proteomes" id="UP000297245"/>
    </source>
</evidence>
<feature type="compositionally biased region" description="Acidic residues" evidence="1">
    <location>
        <begin position="1160"/>
        <end position="1177"/>
    </location>
</feature>
<sequence length="1229" mass="142149">MRSLDRNIHWAQHCSYRNAPPPRPKKRAKLSQDEVIDGEQDTVLEVVSEELETDLLDSRDNDILDNTPDEQTRQQTLRLSSCSKRSLPGRYQNLVISSRSERGSTPMDPPLFPTVLDPVEQEENPFLDPPEDDQPQTVVFYYQTSMDKYSAFKNFESTIPSADPDEFLDLEQTADAPTFTCFTTESARTYSDCFGVRFDENPDTETVPAPFVNVNIFRLMDWFYRFPKSSLNMLDSLVHDVILQEDFKQSDFVGFSANREVKHLDGFLGQSNGPVEENEDSTPIPHSLRDGWYHTSLLIPLPHARSSFASEDNASKLTIDGFYYRKPLEVIKEALQDPSSSSFHLQGHKLFWKRSEDTPPQRLYSEAYTSDRMLEMEREIRSGPVLPGPEVETVVLPIKLYSDSTVLSMIGNISLWPIYMFFGSLSKYVGLKPFAFQECHIAYIPSFPHSIKTAYKDIYGVLPTSDVLSHLKRELMQAVWYHILNDPDLIESFVNGLIFDCLDDYPEKCLLICMAFLGECLCYNCFAKKSTVIQLGLKRDMQRRINNIRSDSQELRDRVEDARKFIFEKGRAVKSDYVKHALGEGSWTPVVNSFSKIFSKFGFDYIKMFTVDLLHEIEIGTWKSILIHLLRLLFASNHEMVDELNSRYRQVPPFGRETIRRVNGNVSRGKRLVALVCFEDLLPEPDNKIVMDLLWDLATWHAYAKLRLHSDSTIASFRVATRVFGDSLRKFVRKTCANFETTELDTERIKRVQRQNRRKEKMGMDTPVDPASDDYQKVSFNPNTIKFHAMGHYADAIVYLGTTDGEHAHIHSKHLWQRTSKNRKFVGQLARQECRHHFLQRTRNREVKSGQNWALRRNFVTSADDSEPLPACDPNEPYQMGITQQFYEDIPAFLTDTRDDPATTDFLFNLKNHCLQRIFGNDFTGDFTDLDRQHLTFVSNHIYKHKYLCVNYTSYDLRREQDSINPRTQPDIMMLAGDADDSDHPYWYGRIVSLFHVRVRHLGPRSRNTSEQKMNVAWVRWYHYDSTYESGWQAKQLHGLHFHPSPSPDAFGFIDPAQIIHAVHILPCFTHGRTEEYLPAELVGRVYQTFDNGQYSVEESDWKYYYINIFSDQDLFMRFRGGGVGYCTTLHLTDVFETDAGVDEQVLSIYDENGNVVEEDTDEIAEEGDENEAEVEMDQVWKGSEEEEKEGEKEEEEEEEEDDFNLGPEDGEVDDIDQFGLEALGYGDF</sequence>
<feature type="region of interest" description="Disordered" evidence="1">
    <location>
        <begin position="753"/>
        <end position="775"/>
    </location>
</feature>
<dbReference type="OrthoDB" id="2687259at2759"/>
<name>A0A4S8MGV9_DENBC</name>
<feature type="compositionally biased region" description="Acidic residues" evidence="1">
    <location>
        <begin position="1185"/>
        <end position="1217"/>
    </location>
</feature>
<keyword evidence="3" id="KW-1185">Reference proteome</keyword>
<evidence type="ECO:0000256" key="1">
    <source>
        <dbReference type="SAM" id="MobiDB-lite"/>
    </source>
</evidence>
<reference evidence="2 3" key="1">
    <citation type="journal article" date="2019" name="Nat. Ecol. Evol.">
        <title>Megaphylogeny resolves global patterns of mushroom evolution.</title>
        <authorList>
            <person name="Varga T."/>
            <person name="Krizsan K."/>
            <person name="Foldi C."/>
            <person name="Dima B."/>
            <person name="Sanchez-Garcia M."/>
            <person name="Sanchez-Ramirez S."/>
            <person name="Szollosi G.J."/>
            <person name="Szarkandi J.G."/>
            <person name="Papp V."/>
            <person name="Albert L."/>
            <person name="Andreopoulos W."/>
            <person name="Angelini C."/>
            <person name="Antonin V."/>
            <person name="Barry K.W."/>
            <person name="Bougher N.L."/>
            <person name="Buchanan P."/>
            <person name="Buyck B."/>
            <person name="Bense V."/>
            <person name="Catcheside P."/>
            <person name="Chovatia M."/>
            <person name="Cooper J."/>
            <person name="Damon W."/>
            <person name="Desjardin D."/>
            <person name="Finy P."/>
            <person name="Geml J."/>
            <person name="Haridas S."/>
            <person name="Hughes K."/>
            <person name="Justo A."/>
            <person name="Karasinski D."/>
            <person name="Kautmanova I."/>
            <person name="Kiss B."/>
            <person name="Kocsube S."/>
            <person name="Kotiranta H."/>
            <person name="LaButti K.M."/>
            <person name="Lechner B.E."/>
            <person name="Liimatainen K."/>
            <person name="Lipzen A."/>
            <person name="Lukacs Z."/>
            <person name="Mihaltcheva S."/>
            <person name="Morgado L.N."/>
            <person name="Niskanen T."/>
            <person name="Noordeloos M.E."/>
            <person name="Ohm R.A."/>
            <person name="Ortiz-Santana B."/>
            <person name="Ovrebo C."/>
            <person name="Racz N."/>
            <person name="Riley R."/>
            <person name="Savchenko A."/>
            <person name="Shiryaev A."/>
            <person name="Soop K."/>
            <person name="Spirin V."/>
            <person name="Szebenyi C."/>
            <person name="Tomsovsky M."/>
            <person name="Tulloss R.E."/>
            <person name="Uehling J."/>
            <person name="Grigoriev I.V."/>
            <person name="Vagvolgyi C."/>
            <person name="Papp T."/>
            <person name="Martin F.M."/>
            <person name="Miettinen O."/>
            <person name="Hibbett D.S."/>
            <person name="Nagy L.G."/>
        </authorList>
    </citation>
    <scope>NUCLEOTIDE SEQUENCE [LARGE SCALE GENOMIC DNA]</scope>
    <source>
        <strain evidence="2 3">CBS 962.96</strain>
    </source>
</reference>
<dbReference type="InterPro" id="IPR041078">
    <property type="entry name" value="Plavaka"/>
</dbReference>
<feature type="region of interest" description="Disordered" evidence="1">
    <location>
        <begin position="59"/>
        <end position="78"/>
    </location>
</feature>
<protein>
    <submittedName>
        <fullName evidence="2">Uncharacterized protein</fullName>
    </submittedName>
</protein>
<dbReference type="Pfam" id="PF18759">
    <property type="entry name" value="Plavaka"/>
    <property type="match status" value="1"/>
</dbReference>
<organism evidence="2 3">
    <name type="scientific">Dendrothele bispora (strain CBS 962.96)</name>
    <dbReference type="NCBI Taxonomy" id="1314807"/>
    <lineage>
        <taxon>Eukaryota</taxon>
        <taxon>Fungi</taxon>
        <taxon>Dikarya</taxon>
        <taxon>Basidiomycota</taxon>
        <taxon>Agaricomycotina</taxon>
        <taxon>Agaricomycetes</taxon>
        <taxon>Agaricomycetidae</taxon>
        <taxon>Agaricales</taxon>
        <taxon>Agaricales incertae sedis</taxon>
        <taxon>Dendrothele</taxon>
    </lineage>
</organism>
<evidence type="ECO:0000313" key="2">
    <source>
        <dbReference type="EMBL" id="THV01752.1"/>
    </source>
</evidence>